<sequence length="245" mass="27887">MDDLYVFFTNVHTPFVDTKADTFIIYGDSLAIVTLNTFVHLGIPDYKENTLYKKVWIMTGQIDFATTGIQRGIGFQFFQGAISFTVHSNEIPGFQKYLQNVKPYQAQMDGFVKEFWEQAFYCPLQDPQEPLNVEETCSGEEKLEDLPASVFEMHMIGDSYSIYNAVYAVAHALHAMYTSKSKHRSTTHAEKVELEDLHPWQVAPLSVCNDPCSPGQLKKKKEGEKFCCYDCEECPEGKISDKKGK</sequence>
<evidence type="ECO:0000313" key="2">
    <source>
        <dbReference type="Proteomes" id="UP000827872"/>
    </source>
</evidence>
<keyword evidence="2" id="KW-1185">Reference proteome</keyword>
<name>A0ACB8EVI7_9SAUR</name>
<reference evidence="1" key="1">
    <citation type="submission" date="2021-08" db="EMBL/GenBank/DDBJ databases">
        <title>The first chromosome-level gecko genome reveals the dynamic sex chromosomes of Neotropical dwarf geckos (Sphaerodactylidae: Sphaerodactylus).</title>
        <authorList>
            <person name="Pinto B.J."/>
            <person name="Keating S.E."/>
            <person name="Gamble T."/>
        </authorList>
    </citation>
    <scope>NUCLEOTIDE SEQUENCE</scope>
    <source>
        <strain evidence="1">TG3544</strain>
    </source>
</reference>
<organism evidence="1 2">
    <name type="scientific">Sphaerodactylus townsendi</name>
    <dbReference type="NCBI Taxonomy" id="933632"/>
    <lineage>
        <taxon>Eukaryota</taxon>
        <taxon>Metazoa</taxon>
        <taxon>Chordata</taxon>
        <taxon>Craniata</taxon>
        <taxon>Vertebrata</taxon>
        <taxon>Euteleostomi</taxon>
        <taxon>Lepidosauria</taxon>
        <taxon>Squamata</taxon>
        <taxon>Bifurcata</taxon>
        <taxon>Gekkota</taxon>
        <taxon>Sphaerodactylidae</taxon>
        <taxon>Sphaerodactylus</taxon>
    </lineage>
</organism>
<evidence type="ECO:0000313" key="1">
    <source>
        <dbReference type="EMBL" id="KAH7996703.1"/>
    </source>
</evidence>
<gene>
    <name evidence="1" type="ORF">K3G42_010221</name>
</gene>
<protein>
    <submittedName>
        <fullName evidence="1">Uncharacterized protein</fullName>
    </submittedName>
</protein>
<dbReference type="Proteomes" id="UP000827872">
    <property type="component" value="Linkage Group LG15"/>
</dbReference>
<comment type="caution">
    <text evidence="1">The sequence shown here is derived from an EMBL/GenBank/DDBJ whole genome shotgun (WGS) entry which is preliminary data.</text>
</comment>
<dbReference type="EMBL" id="CM037628">
    <property type="protein sequence ID" value="KAH7996703.1"/>
    <property type="molecule type" value="Genomic_DNA"/>
</dbReference>
<accession>A0ACB8EVI7</accession>
<proteinExistence type="predicted"/>